<dbReference type="PANTHER" id="PTHR19879:SF9">
    <property type="entry name" value="TRANSCRIPTION INITIATION FACTOR TFIID SUBUNIT 5"/>
    <property type="match status" value="1"/>
</dbReference>
<dbReference type="SUPFAM" id="SSF50998">
    <property type="entry name" value="Quinoprotein alcohol dehydrogenase-like"/>
    <property type="match status" value="1"/>
</dbReference>
<sequence>MKLKSLASRRTFVAVHFFLGALLVFITPLLFCLMKPEQASVYSFHHFTPLIPFFGLGWMLLGALLIVGKPKIDQIARAIYIAWLCLIGCLAALGVVLICVAALSANRKPFFGEGTIGQFGVYLVFLGAVLFGISIGLLFLLRHLRSAGPSAAPPSTKTRFVYSLGAGALSILVAMLGLAWQVSIDQQRSSQLQQTHEQQLQGYAYDGGQVKSLVFSPDDNYLATAIEFDYSHRGVRIWDVQSGRLLQEMDGGREVLSLTFTPDSASLIVCYEDQWNSGGFTVFNREKGTEEFRNSDHRISSVAVSADGKVLVACGNAGYGNNSLVAPFTVWNLATFTKVFESPPKYGYISAAFSASQTRLAVRRQEAIEIWPIPMDANSTFIRSWDPRMGGDDVTAVAFCGDDTKVAAGGVFGSKVWSLSDSNGDPDDASDLPTVGPTNAGTFSDDGSLLVVANQEQLVQVIDLETETLSHEFKAPFWVEGLAISSDNKLIAVGGQGRVVMLDANSGALIKELAQRDRL</sequence>
<comment type="caution">
    <text evidence="2">The sequence shown here is derived from an EMBL/GenBank/DDBJ whole genome shotgun (WGS) entry which is preliminary data.</text>
</comment>
<organism evidence="2 3">
    <name type="scientific">Rubripirellula tenax</name>
    <dbReference type="NCBI Taxonomy" id="2528015"/>
    <lineage>
        <taxon>Bacteria</taxon>
        <taxon>Pseudomonadati</taxon>
        <taxon>Planctomycetota</taxon>
        <taxon>Planctomycetia</taxon>
        <taxon>Pirellulales</taxon>
        <taxon>Pirellulaceae</taxon>
        <taxon>Rubripirellula</taxon>
    </lineage>
</organism>
<name>A0A5C6F2A2_9BACT</name>
<feature type="transmembrane region" description="Helical" evidence="1">
    <location>
        <begin position="12"/>
        <end position="31"/>
    </location>
</feature>
<evidence type="ECO:0000256" key="1">
    <source>
        <dbReference type="SAM" id="Phobius"/>
    </source>
</evidence>
<evidence type="ECO:0000313" key="3">
    <source>
        <dbReference type="Proteomes" id="UP000318288"/>
    </source>
</evidence>
<feature type="transmembrane region" description="Helical" evidence="1">
    <location>
        <begin position="80"/>
        <end position="104"/>
    </location>
</feature>
<keyword evidence="1" id="KW-0472">Membrane</keyword>
<dbReference type="InterPro" id="IPR001680">
    <property type="entry name" value="WD40_rpt"/>
</dbReference>
<keyword evidence="3" id="KW-1185">Reference proteome</keyword>
<dbReference type="PANTHER" id="PTHR19879">
    <property type="entry name" value="TRANSCRIPTION INITIATION FACTOR TFIID"/>
    <property type="match status" value="1"/>
</dbReference>
<proteinExistence type="predicted"/>
<feature type="transmembrane region" description="Helical" evidence="1">
    <location>
        <begin position="51"/>
        <end position="68"/>
    </location>
</feature>
<reference evidence="2 3" key="1">
    <citation type="submission" date="2019-02" db="EMBL/GenBank/DDBJ databases">
        <title>Deep-cultivation of Planctomycetes and their phenomic and genomic characterization uncovers novel biology.</title>
        <authorList>
            <person name="Wiegand S."/>
            <person name="Jogler M."/>
            <person name="Boedeker C."/>
            <person name="Pinto D."/>
            <person name="Vollmers J."/>
            <person name="Rivas-Marin E."/>
            <person name="Kohn T."/>
            <person name="Peeters S.H."/>
            <person name="Heuer A."/>
            <person name="Rast P."/>
            <person name="Oberbeckmann S."/>
            <person name="Bunk B."/>
            <person name="Jeske O."/>
            <person name="Meyerdierks A."/>
            <person name="Storesund J.E."/>
            <person name="Kallscheuer N."/>
            <person name="Luecker S."/>
            <person name="Lage O.M."/>
            <person name="Pohl T."/>
            <person name="Merkel B.J."/>
            <person name="Hornburger P."/>
            <person name="Mueller R.-W."/>
            <person name="Bruemmer F."/>
            <person name="Labrenz M."/>
            <person name="Spormann A.M."/>
            <person name="Op Den Camp H."/>
            <person name="Overmann J."/>
            <person name="Amann R."/>
            <person name="Jetten M.S.M."/>
            <person name="Mascher T."/>
            <person name="Medema M.H."/>
            <person name="Devos D.P."/>
            <person name="Kaster A.-K."/>
            <person name="Ovreas L."/>
            <person name="Rohde M."/>
            <person name="Galperin M.Y."/>
            <person name="Jogler C."/>
        </authorList>
    </citation>
    <scope>NUCLEOTIDE SEQUENCE [LARGE SCALE GENOMIC DNA]</scope>
    <source>
        <strain evidence="2 3">Poly51</strain>
    </source>
</reference>
<accession>A0A5C6F2A2</accession>
<dbReference type="InterPro" id="IPR015943">
    <property type="entry name" value="WD40/YVTN_repeat-like_dom_sf"/>
</dbReference>
<keyword evidence="1" id="KW-1133">Transmembrane helix</keyword>
<feature type="transmembrane region" description="Helical" evidence="1">
    <location>
        <begin position="116"/>
        <end position="140"/>
    </location>
</feature>
<dbReference type="AlphaFoldDB" id="A0A5C6F2A2"/>
<dbReference type="RefSeq" id="WP_146458904.1">
    <property type="nucleotide sequence ID" value="NZ_SJPW01000004.1"/>
</dbReference>
<keyword evidence="1" id="KW-0812">Transmembrane</keyword>
<dbReference type="SMART" id="SM00320">
    <property type="entry name" value="WD40"/>
    <property type="match status" value="6"/>
</dbReference>
<dbReference type="EMBL" id="SJPW01000004">
    <property type="protein sequence ID" value="TWU54744.1"/>
    <property type="molecule type" value="Genomic_DNA"/>
</dbReference>
<dbReference type="InterPro" id="IPR011047">
    <property type="entry name" value="Quinoprotein_ADH-like_sf"/>
</dbReference>
<dbReference type="Gene3D" id="2.130.10.10">
    <property type="entry name" value="YVTN repeat-like/Quinoprotein amine dehydrogenase"/>
    <property type="match status" value="2"/>
</dbReference>
<dbReference type="OrthoDB" id="247349at2"/>
<dbReference type="Proteomes" id="UP000318288">
    <property type="component" value="Unassembled WGS sequence"/>
</dbReference>
<feature type="transmembrane region" description="Helical" evidence="1">
    <location>
        <begin position="160"/>
        <end position="180"/>
    </location>
</feature>
<evidence type="ECO:0000313" key="2">
    <source>
        <dbReference type="EMBL" id="TWU54744.1"/>
    </source>
</evidence>
<gene>
    <name evidence="2" type="ORF">Poly51_34630</name>
</gene>
<dbReference type="Pfam" id="PF00400">
    <property type="entry name" value="WD40"/>
    <property type="match status" value="1"/>
</dbReference>
<protein>
    <submittedName>
        <fullName evidence="2">WD domain, G-beta repeat</fullName>
    </submittedName>
</protein>